<organism evidence="1 2">
    <name type="scientific">Glonium stellatum</name>
    <dbReference type="NCBI Taxonomy" id="574774"/>
    <lineage>
        <taxon>Eukaryota</taxon>
        <taxon>Fungi</taxon>
        <taxon>Dikarya</taxon>
        <taxon>Ascomycota</taxon>
        <taxon>Pezizomycotina</taxon>
        <taxon>Dothideomycetes</taxon>
        <taxon>Pleosporomycetidae</taxon>
        <taxon>Gloniales</taxon>
        <taxon>Gloniaceae</taxon>
        <taxon>Glonium</taxon>
    </lineage>
</organism>
<dbReference type="OrthoDB" id="4074350at2759"/>
<protein>
    <submittedName>
        <fullName evidence="1">Uncharacterized protein</fullName>
    </submittedName>
</protein>
<dbReference type="AlphaFoldDB" id="A0A8E2ERW6"/>
<dbReference type="SUPFAM" id="SSF50630">
    <property type="entry name" value="Acid proteases"/>
    <property type="match status" value="1"/>
</dbReference>
<gene>
    <name evidence="1" type="ORF">AOQ84DRAFT_356897</name>
</gene>
<name>A0A8E2ERW6_9PEZI</name>
<dbReference type="InterPro" id="IPR021109">
    <property type="entry name" value="Peptidase_aspartic_dom_sf"/>
</dbReference>
<evidence type="ECO:0000313" key="2">
    <source>
        <dbReference type="Proteomes" id="UP000250140"/>
    </source>
</evidence>
<dbReference type="Gene3D" id="2.40.70.10">
    <property type="entry name" value="Acid Proteases"/>
    <property type="match status" value="1"/>
</dbReference>
<proteinExistence type="predicted"/>
<evidence type="ECO:0000313" key="1">
    <source>
        <dbReference type="EMBL" id="OCL03476.1"/>
    </source>
</evidence>
<accession>A0A8E2ERW6</accession>
<reference evidence="1 2" key="1">
    <citation type="journal article" date="2016" name="Nat. Commun.">
        <title>Ectomycorrhizal ecology is imprinted in the genome of the dominant symbiotic fungus Cenococcum geophilum.</title>
        <authorList>
            <consortium name="DOE Joint Genome Institute"/>
            <person name="Peter M."/>
            <person name="Kohler A."/>
            <person name="Ohm R.A."/>
            <person name="Kuo A."/>
            <person name="Krutzmann J."/>
            <person name="Morin E."/>
            <person name="Arend M."/>
            <person name="Barry K.W."/>
            <person name="Binder M."/>
            <person name="Choi C."/>
            <person name="Clum A."/>
            <person name="Copeland A."/>
            <person name="Grisel N."/>
            <person name="Haridas S."/>
            <person name="Kipfer T."/>
            <person name="LaButti K."/>
            <person name="Lindquist E."/>
            <person name="Lipzen A."/>
            <person name="Maire R."/>
            <person name="Meier B."/>
            <person name="Mihaltcheva S."/>
            <person name="Molinier V."/>
            <person name="Murat C."/>
            <person name="Poggeler S."/>
            <person name="Quandt C.A."/>
            <person name="Sperisen C."/>
            <person name="Tritt A."/>
            <person name="Tisserant E."/>
            <person name="Crous P.W."/>
            <person name="Henrissat B."/>
            <person name="Nehls U."/>
            <person name="Egli S."/>
            <person name="Spatafora J.W."/>
            <person name="Grigoriev I.V."/>
            <person name="Martin F.M."/>
        </authorList>
    </citation>
    <scope>NUCLEOTIDE SEQUENCE [LARGE SCALE GENOMIC DNA]</scope>
    <source>
        <strain evidence="1 2">CBS 207.34</strain>
    </source>
</reference>
<sequence>MAWKNGSIVSRVNDLLRSNSQTKNAITVLPNPGLPYLYLPEETCAAIASYLPITFNSTYGLYLWDESSPAFSRLIHSPHHLSFAFRTSSTTSTTADIAVPLTLLNLTLTNPITSSPFQYFPCRPTLLPHQTR</sequence>
<dbReference type="EMBL" id="KV750723">
    <property type="protein sequence ID" value="OCL03476.1"/>
    <property type="molecule type" value="Genomic_DNA"/>
</dbReference>
<dbReference type="Proteomes" id="UP000250140">
    <property type="component" value="Unassembled WGS sequence"/>
</dbReference>
<keyword evidence="2" id="KW-1185">Reference proteome</keyword>